<evidence type="ECO:0000313" key="2">
    <source>
        <dbReference type="EMBL" id="TKW33840.1"/>
    </source>
</evidence>
<feature type="compositionally biased region" description="Basic residues" evidence="1">
    <location>
        <begin position="39"/>
        <end position="56"/>
    </location>
</feature>
<reference evidence="2" key="1">
    <citation type="submission" date="2019-03" db="EMBL/GenBank/DDBJ databases">
        <title>WGS assembly of Setaria viridis.</title>
        <authorList>
            <person name="Huang P."/>
            <person name="Jenkins J."/>
            <person name="Grimwood J."/>
            <person name="Barry K."/>
            <person name="Healey A."/>
            <person name="Mamidi S."/>
            <person name="Sreedasyam A."/>
            <person name="Shu S."/>
            <person name="Feldman M."/>
            <person name="Wu J."/>
            <person name="Yu Y."/>
            <person name="Chen C."/>
            <person name="Johnson J."/>
            <person name="Rokhsar D."/>
            <person name="Baxter I."/>
            <person name="Schmutz J."/>
            <person name="Brutnell T."/>
            <person name="Kellogg E."/>
        </authorList>
    </citation>
    <scope>NUCLEOTIDE SEQUENCE [LARGE SCALE GENOMIC DNA]</scope>
</reference>
<dbReference type="Gramene" id="TKW33840">
    <property type="protein sequence ID" value="TKW33840"/>
    <property type="gene ID" value="SEVIR_2G265450v2"/>
</dbReference>
<evidence type="ECO:0000256" key="1">
    <source>
        <dbReference type="SAM" id="MobiDB-lite"/>
    </source>
</evidence>
<dbReference type="Proteomes" id="UP000298652">
    <property type="component" value="Chromosome 2"/>
</dbReference>
<name>A0A4U6VV61_SETVI</name>
<sequence length="276" mass="30142">MLLSFGRQIPASDVRPTKRAHSDKSRSREKEARREPWNGRRHARGRGGGRVRHTKSRAPAASPSLYLSGIRPSPTASWKQRKSQLAVGVVFFGERNSCDFFAFSYLFGQDSGHGSGRLALIGRQGSTASGRSTAAAALVVSAGRGPRVRALADSLVPSPAAALVPRLPRSRAPFAGFRLQTRARPCSNRRGRENGRRQPGRQTRRACTDARGVKAPMIPLVATTRCRGGATQGKPEACCRVAALMTSLYFIFSLPFLDRERERGAYFSLCFFIILG</sequence>
<protein>
    <submittedName>
        <fullName evidence="2">Uncharacterized protein</fullName>
    </submittedName>
</protein>
<dbReference type="EMBL" id="CM016553">
    <property type="protein sequence ID" value="TKW33840.1"/>
    <property type="molecule type" value="Genomic_DNA"/>
</dbReference>
<keyword evidence="3" id="KW-1185">Reference proteome</keyword>
<gene>
    <name evidence="2" type="ORF">SEVIR_2G265450v2</name>
</gene>
<feature type="region of interest" description="Disordered" evidence="1">
    <location>
        <begin position="1"/>
        <end position="66"/>
    </location>
</feature>
<accession>A0A4U6VV61</accession>
<evidence type="ECO:0000313" key="3">
    <source>
        <dbReference type="Proteomes" id="UP000298652"/>
    </source>
</evidence>
<dbReference type="AlphaFoldDB" id="A0A4U6VV61"/>
<organism evidence="2 3">
    <name type="scientific">Setaria viridis</name>
    <name type="common">Green bristlegrass</name>
    <name type="synonym">Setaria italica subsp. viridis</name>
    <dbReference type="NCBI Taxonomy" id="4556"/>
    <lineage>
        <taxon>Eukaryota</taxon>
        <taxon>Viridiplantae</taxon>
        <taxon>Streptophyta</taxon>
        <taxon>Embryophyta</taxon>
        <taxon>Tracheophyta</taxon>
        <taxon>Spermatophyta</taxon>
        <taxon>Magnoliopsida</taxon>
        <taxon>Liliopsida</taxon>
        <taxon>Poales</taxon>
        <taxon>Poaceae</taxon>
        <taxon>PACMAD clade</taxon>
        <taxon>Panicoideae</taxon>
        <taxon>Panicodae</taxon>
        <taxon>Paniceae</taxon>
        <taxon>Cenchrinae</taxon>
        <taxon>Setaria</taxon>
    </lineage>
</organism>
<proteinExistence type="predicted"/>
<feature type="compositionally biased region" description="Basic and acidic residues" evidence="1">
    <location>
        <begin position="20"/>
        <end position="38"/>
    </location>
</feature>